<dbReference type="InterPro" id="IPR016169">
    <property type="entry name" value="FAD-bd_PCMH_sub2"/>
</dbReference>
<dbReference type="SUPFAM" id="SSF55103">
    <property type="entry name" value="FAD-linked oxidases, C-terminal domain"/>
    <property type="match status" value="1"/>
</dbReference>
<dbReference type="RefSeq" id="WP_370440701.1">
    <property type="nucleotide sequence ID" value="NZ_JBGFTU010000006.1"/>
</dbReference>
<keyword evidence="3" id="KW-0274">FAD</keyword>
<dbReference type="InterPro" id="IPR006094">
    <property type="entry name" value="Oxid_FAD_bind_N"/>
</dbReference>
<comment type="caution">
    <text evidence="6">The sequence shown here is derived from an EMBL/GenBank/DDBJ whole genome shotgun (WGS) entry which is preliminary data.</text>
</comment>
<protein>
    <submittedName>
        <fullName evidence="6">FAD-binding oxidoreductase</fullName>
    </submittedName>
</protein>
<keyword evidence="2" id="KW-0285">Flavoprotein</keyword>
<comment type="cofactor">
    <cofactor evidence="1">
        <name>FAD</name>
        <dbReference type="ChEBI" id="CHEBI:57692"/>
    </cofactor>
</comment>
<dbReference type="Pfam" id="PF02913">
    <property type="entry name" value="FAD-oxidase_C"/>
    <property type="match status" value="1"/>
</dbReference>
<dbReference type="Proteomes" id="UP001565927">
    <property type="component" value="Unassembled WGS sequence"/>
</dbReference>
<evidence type="ECO:0000256" key="2">
    <source>
        <dbReference type="ARBA" id="ARBA00022630"/>
    </source>
</evidence>
<dbReference type="PANTHER" id="PTHR42934">
    <property type="entry name" value="GLYCOLATE OXIDASE SUBUNIT GLCD"/>
    <property type="match status" value="1"/>
</dbReference>
<keyword evidence="7" id="KW-1185">Reference proteome</keyword>
<sequence length="451" mass="45843">MSTHPGLLTGQLPGLLTDAASREAAATDRSGHRPATVPDGVVRARDVQDVVDTLLWASAHRTPVVTRGGGSGLAAGASASAGEIVLDVSGMDRIVDLRPQDQVAVVEPGVITAHLDAAAAEHGLFYAPDPASAAYCTIGGNIATNAGGLRCAKYGVTREAVLGLDLVLADGRRLSTGRQTVKGVAGYDLTGLVVGSEGTLAVVVGATLRLRPKPLETATLAAHFDDVVAAAAAAAAITAARLQPAVLELVDAVTLEAVDAVRGSSLRSLGAAVLVVQCDGRGARADVDAVGEVVAPFATSWRATTDPAEAEELLAARRAALPGLEATGDVFIEDVAVPRSKLAAAVSGIEAISARTGVRIATVAHAGDGNLHPVVVVERGGTVTQGPPWEAACAVFDLALELGGTLTGEHGVGLLKRTWLARELGEDSLDLQRRIKAVFDPLGILNPGKGI</sequence>
<evidence type="ECO:0000313" key="7">
    <source>
        <dbReference type="Proteomes" id="UP001565927"/>
    </source>
</evidence>
<name>A0ABV4GYR5_9ACTN</name>
<proteinExistence type="predicted"/>
<dbReference type="EMBL" id="JBGFTU010000006">
    <property type="protein sequence ID" value="MEZ0164458.1"/>
    <property type="molecule type" value="Genomic_DNA"/>
</dbReference>
<feature type="domain" description="FAD-binding PCMH-type" evidence="5">
    <location>
        <begin position="34"/>
        <end position="213"/>
    </location>
</feature>
<dbReference type="InterPro" id="IPR036318">
    <property type="entry name" value="FAD-bd_PCMH-like_sf"/>
</dbReference>
<dbReference type="Gene3D" id="1.10.45.10">
    <property type="entry name" value="Vanillyl-alcohol Oxidase, Chain A, domain 4"/>
    <property type="match status" value="1"/>
</dbReference>
<dbReference type="InterPro" id="IPR016164">
    <property type="entry name" value="FAD-linked_Oxase-like_C"/>
</dbReference>
<dbReference type="Pfam" id="PF01565">
    <property type="entry name" value="FAD_binding_4"/>
    <property type="match status" value="1"/>
</dbReference>
<gene>
    <name evidence="6" type="ORF">AB2L27_06725</name>
</gene>
<dbReference type="Gene3D" id="3.30.465.10">
    <property type="match status" value="1"/>
</dbReference>
<evidence type="ECO:0000259" key="5">
    <source>
        <dbReference type="PROSITE" id="PS51387"/>
    </source>
</evidence>
<dbReference type="PANTHER" id="PTHR42934:SF2">
    <property type="entry name" value="GLYCOLATE OXIDASE SUBUNIT GLCD"/>
    <property type="match status" value="1"/>
</dbReference>
<dbReference type="Gene3D" id="3.30.70.2740">
    <property type="match status" value="1"/>
</dbReference>
<dbReference type="InterPro" id="IPR016171">
    <property type="entry name" value="Vanillyl_alc_oxidase_C-sub2"/>
</dbReference>
<evidence type="ECO:0000256" key="3">
    <source>
        <dbReference type="ARBA" id="ARBA00022827"/>
    </source>
</evidence>
<keyword evidence="4" id="KW-0560">Oxidoreductase</keyword>
<reference evidence="6 7" key="1">
    <citation type="submission" date="2024-07" db="EMBL/GenBank/DDBJ databases">
        <authorList>
            <person name="Thanompreechachai J."/>
            <person name="Duangmal K."/>
        </authorList>
    </citation>
    <scope>NUCLEOTIDE SEQUENCE [LARGE SCALE GENOMIC DNA]</scope>
    <source>
        <strain evidence="6 7">LSe6-4</strain>
    </source>
</reference>
<dbReference type="PROSITE" id="PS51387">
    <property type="entry name" value="FAD_PCMH"/>
    <property type="match status" value="1"/>
</dbReference>
<accession>A0ABV4GYR5</accession>
<evidence type="ECO:0000313" key="6">
    <source>
        <dbReference type="EMBL" id="MEZ0164458.1"/>
    </source>
</evidence>
<dbReference type="InterPro" id="IPR051914">
    <property type="entry name" value="FAD-linked_OxidoTrans_Type4"/>
</dbReference>
<dbReference type="SUPFAM" id="SSF56176">
    <property type="entry name" value="FAD-binding/transporter-associated domain-like"/>
    <property type="match status" value="1"/>
</dbReference>
<organism evidence="6 7">
    <name type="scientific">Kineococcus halophytocola</name>
    <dbReference type="NCBI Taxonomy" id="3234027"/>
    <lineage>
        <taxon>Bacteria</taxon>
        <taxon>Bacillati</taxon>
        <taxon>Actinomycetota</taxon>
        <taxon>Actinomycetes</taxon>
        <taxon>Kineosporiales</taxon>
        <taxon>Kineosporiaceae</taxon>
        <taxon>Kineococcus</taxon>
    </lineage>
</organism>
<evidence type="ECO:0000256" key="4">
    <source>
        <dbReference type="ARBA" id="ARBA00023002"/>
    </source>
</evidence>
<dbReference type="InterPro" id="IPR004113">
    <property type="entry name" value="FAD-bd_oxidored_4_C"/>
</dbReference>
<evidence type="ECO:0000256" key="1">
    <source>
        <dbReference type="ARBA" id="ARBA00001974"/>
    </source>
</evidence>
<dbReference type="InterPro" id="IPR016166">
    <property type="entry name" value="FAD-bd_PCMH"/>
</dbReference>